<protein>
    <submittedName>
        <fullName evidence="2">Uncharacterized protein</fullName>
    </submittedName>
</protein>
<keyword evidence="5" id="KW-1185">Reference proteome</keyword>
<feature type="transmembrane region" description="Helical" evidence="1">
    <location>
        <begin position="42"/>
        <end position="62"/>
    </location>
</feature>
<feature type="transmembrane region" description="Helical" evidence="1">
    <location>
        <begin position="121"/>
        <end position="140"/>
    </location>
</feature>
<reference evidence="4" key="1">
    <citation type="submission" date="2016-09" db="EMBL/GenBank/DDBJ databases">
        <authorList>
            <person name="Chen S."/>
            <person name="Walker E."/>
        </authorList>
    </citation>
    <scope>NUCLEOTIDE SEQUENCE [LARGE SCALE GENOMIC DNA]</scope>
    <source>
        <strain evidence="4">MSU</strain>
    </source>
</reference>
<evidence type="ECO:0000313" key="5">
    <source>
        <dbReference type="Proteomes" id="UP000198319"/>
    </source>
</evidence>
<reference evidence="3 5" key="3">
    <citation type="submission" date="2016-11" db="EMBL/GenBank/DDBJ databases">
        <title>Whole genomes of Flavobacteriaceae.</title>
        <authorList>
            <person name="Stine C."/>
            <person name="Li C."/>
            <person name="Tadesse D."/>
        </authorList>
    </citation>
    <scope>NUCLEOTIDE SEQUENCE [LARGE SCALE GENOMIC DNA]</scope>
    <source>
        <strain evidence="3 5">ATCC BAA-2541</strain>
    </source>
</reference>
<evidence type="ECO:0000313" key="2">
    <source>
        <dbReference type="EMBL" id="OHT45938.1"/>
    </source>
</evidence>
<evidence type="ECO:0000313" key="4">
    <source>
        <dbReference type="Proteomes" id="UP000180252"/>
    </source>
</evidence>
<dbReference type="EMBL" id="MIKE01000011">
    <property type="protein sequence ID" value="OHT45938.1"/>
    <property type="molecule type" value="Genomic_DNA"/>
</dbReference>
<evidence type="ECO:0000313" key="3">
    <source>
        <dbReference type="EMBL" id="OXB21897.1"/>
    </source>
</evidence>
<reference evidence="2" key="2">
    <citation type="submission" date="2016-09" db="EMBL/GenBank/DDBJ databases">
        <authorList>
            <person name="Capua I."/>
            <person name="De Benedictis P."/>
            <person name="Joannis T."/>
            <person name="Lombin L.H."/>
            <person name="Cattoli G."/>
        </authorList>
    </citation>
    <scope>NUCLEOTIDE SEQUENCE [LARGE SCALE GENOMIC DNA]</scope>
    <source>
        <strain evidence="2">MSU</strain>
    </source>
</reference>
<keyword evidence="1" id="KW-0812">Transmembrane</keyword>
<organism evidence="2 4">
    <name type="scientific">Flavobacterium tructae</name>
    <dbReference type="NCBI Taxonomy" id="1114873"/>
    <lineage>
        <taxon>Bacteria</taxon>
        <taxon>Pseudomonadati</taxon>
        <taxon>Bacteroidota</taxon>
        <taxon>Flavobacteriia</taxon>
        <taxon>Flavobacteriales</taxon>
        <taxon>Flavobacteriaceae</taxon>
        <taxon>Flavobacterium</taxon>
    </lineage>
</organism>
<proteinExistence type="predicted"/>
<gene>
    <name evidence="3" type="ORF">B0A71_00055</name>
    <name evidence="2" type="ORF">BHE19_00030</name>
</gene>
<keyword evidence="1" id="KW-1133">Transmembrane helix</keyword>
<accession>A0A1S1J861</accession>
<dbReference type="Proteomes" id="UP000180252">
    <property type="component" value="Unassembled WGS sequence"/>
</dbReference>
<evidence type="ECO:0000256" key="1">
    <source>
        <dbReference type="SAM" id="Phobius"/>
    </source>
</evidence>
<dbReference type="Proteomes" id="UP000198319">
    <property type="component" value="Unassembled WGS sequence"/>
</dbReference>
<dbReference type="AlphaFoldDB" id="A0A1S1J861"/>
<dbReference type="OrthoDB" id="659392at2"/>
<comment type="caution">
    <text evidence="2">The sequence shown here is derived from an EMBL/GenBank/DDBJ whole genome shotgun (WGS) entry which is preliminary data.</text>
</comment>
<name>A0A1S1J861_9FLAO</name>
<dbReference type="EMBL" id="MUHG01000002">
    <property type="protein sequence ID" value="OXB21897.1"/>
    <property type="molecule type" value="Genomic_DNA"/>
</dbReference>
<sequence>MKTFEDLQNIWDQQAASNIKPAANDVIEKAEAHTKKIKRNHLWTRIILSLTAIILIAYYIWVGAYKQTVFSFGLGIMITMLMVRIALEWSSARKFENLKTDVPLIEYSKQAQRFYQWRKKIHYIFTPIIYLTYIVGFTLLLPVFKENFSKGFYLYILVSGFGFLLFFGVMLVRIIKREVKLLDFLKNIS</sequence>
<feature type="transmembrane region" description="Helical" evidence="1">
    <location>
        <begin position="68"/>
        <end position="87"/>
    </location>
</feature>
<dbReference type="STRING" id="1278819.BHE19_00030"/>
<feature type="transmembrane region" description="Helical" evidence="1">
    <location>
        <begin position="152"/>
        <end position="172"/>
    </location>
</feature>
<dbReference type="RefSeq" id="WP_070905777.1">
    <property type="nucleotide sequence ID" value="NZ_MIKE01000011.1"/>
</dbReference>
<keyword evidence="1" id="KW-0472">Membrane</keyword>